<comment type="catalytic activity">
    <reaction evidence="1 4">
        <text>[protein]-peptidylproline (omega=180) = [protein]-peptidylproline (omega=0)</text>
        <dbReference type="Rhea" id="RHEA:16237"/>
        <dbReference type="Rhea" id="RHEA-COMP:10747"/>
        <dbReference type="Rhea" id="RHEA-COMP:10748"/>
        <dbReference type="ChEBI" id="CHEBI:83833"/>
        <dbReference type="ChEBI" id="CHEBI:83834"/>
        <dbReference type="EC" id="5.2.1.8"/>
    </reaction>
</comment>
<evidence type="ECO:0000256" key="3">
    <source>
        <dbReference type="ARBA" id="ARBA00023110"/>
    </source>
</evidence>
<keyword evidence="3 4" id="KW-0697">Rotamase</keyword>
<dbReference type="SUPFAM" id="SSF54534">
    <property type="entry name" value="FKBP-like"/>
    <property type="match status" value="1"/>
</dbReference>
<dbReference type="Gene3D" id="3.10.50.40">
    <property type="match status" value="1"/>
</dbReference>
<feature type="signal peptide" evidence="5">
    <location>
        <begin position="1"/>
        <end position="28"/>
    </location>
</feature>
<dbReference type="GO" id="GO:0003755">
    <property type="term" value="F:peptidyl-prolyl cis-trans isomerase activity"/>
    <property type="evidence" value="ECO:0007669"/>
    <property type="project" value="UniProtKB-KW"/>
</dbReference>
<evidence type="ECO:0000313" key="7">
    <source>
        <dbReference type="EMBL" id="TDU34477.1"/>
    </source>
</evidence>
<dbReference type="AlphaFoldDB" id="A0A4R7PJH4"/>
<dbReference type="EC" id="5.2.1.8" evidence="2 4"/>
<keyword evidence="4 7" id="KW-0413">Isomerase</keyword>
<dbReference type="Proteomes" id="UP000294689">
    <property type="component" value="Unassembled WGS sequence"/>
</dbReference>
<evidence type="ECO:0000259" key="6">
    <source>
        <dbReference type="PROSITE" id="PS50059"/>
    </source>
</evidence>
<reference evidence="7 8" key="1">
    <citation type="submission" date="2019-03" db="EMBL/GenBank/DDBJ databases">
        <title>Genomic Encyclopedia of Archaeal and Bacterial Type Strains, Phase II (KMG-II): from individual species to whole genera.</title>
        <authorList>
            <person name="Goeker M."/>
        </authorList>
    </citation>
    <scope>NUCLEOTIDE SEQUENCE [LARGE SCALE GENOMIC DNA]</scope>
    <source>
        <strain evidence="7 8">DSM 28135</strain>
    </source>
</reference>
<gene>
    <name evidence="7" type="ORF">BXY82_2802</name>
</gene>
<dbReference type="PROSITE" id="PS50059">
    <property type="entry name" value="FKBP_PPIASE"/>
    <property type="match status" value="1"/>
</dbReference>
<sequence>MNKIKLMKLKTYVLSALCFLVVMSSCKKDDDDNSLELIPERDRAEQQLADFDSLKVYLQTHYYNRATFEAPGNHTIAELVISELPKDDSGNYQPMPDPDTNQLLSEAVNIDAPLTTTYMDTEYQYYILELNKGGGVNPNFSDMVRLNYNGFLTDGTSFDGTVTPTDFDLMNLIPGWREAIPQFKTSESFVENNDGTVTFENYGLGVMFLPSGLAYFGNPTASIPAYSNLNFAFELYQSEIADHDGDGIPSYMEDLDGDKNLFNDDTDGDNVPNFLDSDDDADRVLTINEMTRQTYTVDTNNGGQEPVLAEGEFERSRSMSAGVITIKTLKIVDADGDGVDDHLQKTVTTDYSK</sequence>
<evidence type="ECO:0000313" key="8">
    <source>
        <dbReference type="Proteomes" id="UP000294689"/>
    </source>
</evidence>
<feature type="domain" description="PPIase FKBP-type" evidence="6">
    <location>
        <begin position="141"/>
        <end position="239"/>
    </location>
</feature>
<dbReference type="InterPro" id="IPR001179">
    <property type="entry name" value="PPIase_FKBP_dom"/>
</dbReference>
<dbReference type="RefSeq" id="WP_133758808.1">
    <property type="nucleotide sequence ID" value="NZ_SOBW01000009.1"/>
</dbReference>
<dbReference type="PROSITE" id="PS51257">
    <property type="entry name" value="PROKAR_LIPOPROTEIN"/>
    <property type="match status" value="1"/>
</dbReference>
<protein>
    <recommendedName>
        <fullName evidence="2 4">peptidylprolyl isomerase</fullName>
        <ecNumber evidence="2 4">5.2.1.8</ecNumber>
    </recommendedName>
</protein>
<comment type="caution">
    <text evidence="7">The sequence shown here is derived from an EMBL/GenBank/DDBJ whole genome shotgun (WGS) entry which is preliminary data.</text>
</comment>
<dbReference type="Pfam" id="PF00254">
    <property type="entry name" value="FKBP_C"/>
    <property type="match status" value="1"/>
</dbReference>
<feature type="chain" id="PRO_5020471133" description="peptidylprolyl isomerase" evidence="5">
    <location>
        <begin position="29"/>
        <end position="353"/>
    </location>
</feature>
<keyword evidence="8" id="KW-1185">Reference proteome</keyword>
<dbReference type="EMBL" id="SOBW01000009">
    <property type="protein sequence ID" value="TDU34477.1"/>
    <property type="molecule type" value="Genomic_DNA"/>
</dbReference>
<accession>A0A4R7PJH4</accession>
<dbReference type="OrthoDB" id="1424215at2"/>
<dbReference type="InterPro" id="IPR046357">
    <property type="entry name" value="PPIase_dom_sf"/>
</dbReference>
<name>A0A4R7PJH4_9FLAO</name>
<proteinExistence type="predicted"/>
<organism evidence="7 8">
    <name type="scientific">Gelidibacter sediminis</name>
    <dbReference type="NCBI Taxonomy" id="1608710"/>
    <lineage>
        <taxon>Bacteria</taxon>
        <taxon>Pseudomonadati</taxon>
        <taxon>Bacteroidota</taxon>
        <taxon>Flavobacteriia</taxon>
        <taxon>Flavobacteriales</taxon>
        <taxon>Flavobacteriaceae</taxon>
        <taxon>Gelidibacter</taxon>
    </lineage>
</organism>
<keyword evidence="5" id="KW-0732">Signal</keyword>
<evidence type="ECO:0000256" key="4">
    <source>
        <dbReference type="PROSITE-ProRule" id="PRU00277"/>
    </source>
</evidence>
<evidence type="ECO:0000256" key="2">
    <source>
        <dbReference type="ARBA" id="ARBA00013194"/>
    </source>
</evidence>
<evidence type="ECO:0000256" key="1">
    <source>
        <dbReference type="ARBA" id="ARBA00000971"/>
    </source>
</evidence>
<evidence type="ECO:0000256" key="5">
    <source>
        <dbReference type="SAM" id="SignalP"/>
    </source>
</evidence>